<dbReference type="InterPro" id="IPR039697">
    <property type="entry name" value="Alcohol_dehydrogenase_Fe"/>
</dbReference>
<dbReference type="InterPro" id="IPR056798">
    <property type="entry name" value="ADH_Fe_C"/>
</dbReference>
<dbReference type="Pfam" id="PF00465">
    <property type="entry name" value="Fe-ADH"/>
    <property type="match status" value="1"/>
</dbReference>
<dbReference type="InterPro" id="IPR001670">
    <property type="entry name" value="ADH_Fe/GldA"/>
</dbReference>
<organism evidence="5 6">
    <name type="scientific">Corynebacterium pilosum</name>
    <dbReference type="NCBI Taxonomy" id="35756"/>
    <lineage>
        <taxon>Bacteria</taxon>
        <taxon>Bacillati</taxon>
        <taxon>Actinomycetota</taxon>
        <taxon>Actinomycetes</taxon>
        <taxon>Mycobacteriales</taxon>
        <taxon>Corynebacteriaceae</taxon>
        <taxon>Corynebacterium</taxon>
    </lineage>
</organism>
<evidence type="ECO:0000256" key="2">
    <source>
        <dbReference type="ARBA" id="ARBA00023027"/>
    </source>
</evidence>
<evidence type="ECO:0000256" key="1">
    <source>
        <dbReference type="ARBA" id="ARBA00023002"/>
    </source>
</evidence>
<feature type="domain" description="Fe-containing alcohol dehydrogenase-like C-terminal" evidence="4">
    <location>
        <begin position="99"/>
        <end position="281"/>
    </location>
</feature>
<protein>
    <submittedName>
        <fullName evidence="5">Maleylacetate reductase</fullName>
        <ecNumber evidence="5">1.3.1.32</ecNumber>
    </submittedName>
</protein>
<dbReference type="EC" id="1.3.1.32" evidence="5"/>
<dbReference type="PANTHER" id="PTHR11496">
    <property type="entry name" value="ALCOHOL DEHYDROGENASE"/>
    <property type="match status" value="1"/>
</dbReference>
<evidence type="ECO:0000259" key="4">
    <source>
        <dbReference type="Pfam" id="PF25137"/>
    </source>
</evidence>
<dbReference type="CDD" id="cd08177">
    <property type="entry name" value="MAR"/>
    <property type="match status" value="1"/>
</dbReference>
<evidence type="ECO:0000313" key="6">
    <source>
        <dbReference type="Proteomes" id="UP000254467"/>
    </source>
</evidence>
<dbReference type="InterPro" id="IPR034786">
    <property type="entry name" value="MAR"/>
</dbReference>
<proteinExistence type="predicted"/>
<keyword evidence="6" id="KW-1185">Reference proteome</keyword>
<accession>A0A376CPT3</accession>
<dbReference type="GO" id="GO:0046872">
    <property type="term" value="F:metal ion binding"/>
    <property type="evidence" value="ECO:0007669"/>
    <property type="project" value="InterPro"/>
</dbReference>
<dbReference type="STRING" id="35756.GCA_001044155_01933"/>
<dbReference type="AlphaFoldDB" id="A0A376CPT3"/>
<dbReference type="SUPFAM" id="SSF56796">
    <property type="entry name" value="Dehydroquinate synthase-like"/>
    <property type="match status" value="1"/>
</dbReference>
<name>A0A376CPT3_9CORY</name>
<dbReference type="Pfam" id="PF25137">
    <property type="entry name" value="ADH_Fe_C"/>
    <property type="match status" value="1"/>
</dbReference>
<dbReference type="GO" id="GO:0004022">
    <property type="term" value="F:alcohol dehydrogenase (NAD+) activity"/>
    <property type="evidence" value="ECO:0007669"/>
    <property type="project" value="TreeGrafter"/>
</dbReference>
<feature type="domain" description="Alcohol dehydrogenase iron-type/glycerol dehydrogenase GldA" evidence="3">
    <location>
        <begin position="2"/>
        <end position="86"/>
    </location>
</feature>
<dbReference type="Gene3D" id="1.20.1090.10">
    <property type="entry name" value="Dehydroquinate synthase-like - alpha domain"/>
    <property type="match status" value="1"/>
</dbReference>
<evidence type="ECO:0000313" key="5">
    <source>
        <dbReference type="EMBL" id="STC69678.1"/>
    </source>
</evidence>
<dbReference type="GO" id="GO:0018506">
    <property type="term" value="F:maleylacetate reductase activity"/>
    <property type="evidence" value="ECO:0007669"/>
    <property type="project" value="UniProtKB-EC"/>
</dbReference>
<dbReference type="Gene3D" id="3.40.50.1970">
    <property type="match status" value="1"/>
</dbReference>
<dbReference type="Proteomes" id="UP000254467">
    <property type="component" value="Unassembled WGS sequence"/>
</dbReference>
<sequence>MHVPIEVATRARQVAQNTEADAVISLGGGSATGLAKAIALTEDLPIVAIPTTYAGSEATATWGMTENRTKTTGSDAKVLPKAVIYDSSLLATLPHEMVIASALNALAHCVDSLWAPRADPINRAHALEGARLLRDGLQGFIENQNEVSSRELTLQGCYLAALSFSSAGSGLHHKICHVLGGTFNLPHAETHAVILPHVLRFNAQASGNYAIGRLREALGTPDAVEGLEKLYAAIKAPRHLSKLGFRESDIPEAVSRTLAVAPEDNPVPVTEASLIKLFQQAL</sequence>
<gene>
    <name evidence="5" type="primary">tfdF</name>
    <name evidence="5" type="ORF">NCTC11862_01477</name>
</gene>
<dbReference type="EMBL" id="UFXQ01000001">
    <property type="protein sequence ID" value="STC69678.1"/>
    <property type="molecule type" value="Genomic_DNA"/>
</dbReference>
<keyword evidence="2" id="KW-0520">NAD</keyword>
<keyword evidence="1 5" id="KW-0560">Oxidoreductase</keyword>
<reference evidence="5 6" key="1">
    <citation type="submission" date="2018-06" db="EMBL/GenBank/DDBJ databases">
        <authorList>
            <consortium name="Pathogen Informatics"/>
            <person name="Doyle S."/>
        </authorList>
    </citation>
    <scope>NUCLEOTIDE SEQUENCE [LARGE SCALE GENOMIC DNA]</scope>
    <source>
        <strain evidence="5 6">NCTC11862</strain>
    </source>
</reference>
<evidence type="ECO:0000259" key="3">
    <source>
        <dbReference type="Pfam" id="PF00465"/>
    </source>
</evidence>
<dbReference type="PANTHER" id="PTHR11496:SF83">
    <property type="entry name" value="HYDROXYACID-OXOACID TRANSHYDROGENASE, MITOCHONDRIAL"/>
    <property type="match status" value="1"/>
</dbReference>